<feature type="region of interest" description="Disordered" evidence="1">
    <location>
        <begin position="50"/>
        <end position="164"/>
    </location>
</feature>
<dbReference type="Proteomes" id="UP001210720">
    <property type="component" value="Unassembled WGS sequence"/>
</dbReference>
<evidence type="ECO:0000256" key="1">
    <source>
        <dbReference type="SAM" id="MobiDB-lite"/>
    </source>
</evidence>
<keyword evidence="3" id="KW-1185">Reference proteome</keyword>
<sequence length="399" mass="43343">MSDPVTNVEIEDVLSSIRRLVSEDARAKPKAASPKLDRLVLTPALRVQEDAAEREANSEAADQSPGPVLLTEPKFEPDTGSDDHGESESLLDSVARTNSEDSARSSILTLNSVDRLDDEVSDEQGDTDNRLDLTAADDEQSDDAGDVDQAEPADSGSADSANGVLAQLVEEEISRVLEEKDAEPAFLLEDEAFAPDQDVPVDEIVEAAVIDAEAETVAEAEVEAEPEAQAVAEAVVEDEPQANADDTVGEMPEPDHEPANHEPQSQSLETKIAALEQMVAQKDEDYDADGVSAAQAAFVHRPVETLEWQDHEQSDDDAAQQEEPAVINDQPVSGPAPVDAPPTWFSEDAGMIDEDMLRDMVSEIVRHELQGALGERITRNVRKLVRREIHRVLMSQEYD</sequence>
<gene>
    <name evidence="2" type="ORF">PFY00_17465</name>
</gene>
<feature type="compositionally biased region" description="Acidic residues" evidence="1">
    <location>
        <begin position="135"/>
        <end position="151"/>
    </location>
</feature>
<feature type="region of interest" description="Disordered" evidence="1">
    <location>
        <begin position="307"/>
        <end position="338"/>
    </location>
</feature>
<feature type="compositionally biased region" description="Basic and acidic residues" evidence="1">
    <location>
        <begin position="73"/>
        <end position="87"/>
    </location>
</feature>
<protein>
    <recommendedName>
        <fullName evidence="4">Glycerol-3-phosphate dehydrogenase</fullName>
    </recommendedName>
</protein>
<evidence type="ECO:0008006" key="4">
    <source>
        <dbReference type="Google" id="ProtNLM"/>
    </source>
</evidence>
<feature type="region of interest" description="Disordered" evidence="1">
    <location>
        <begin position="236"/>
        <end position="270"/>
    </location>
</feature>
<reference evidence="2 3" key="1">
    <citation type="submission" date="2023-01" db="EMBL/GenBank/DDBJ databases">
        <title>Thalassococcus onchidii sp. nov., isolated from a marine invertebrate from the South China Sea.</title>
        <authorList>
            <person name="Xu S."/>
            <person name="Liu Z."/>
            <person name="Xu Y."/>
        </authorList>
    </citation>
    <scope>NUCLEOTIDE SEQUENCE [LARGE SCALE GENOMIC DNA]</scope>
    <source>
        <strain evidence="2 3">KCTC 32084</strain>
    </source>
</reference>
<name>A0ABT4XX34_9RHOB</name>
<dbReference type="RefSeq" id="WP_271433875.1">
    <property type="nucleotide sequence ID" value="NZ_JAQIOY010000009.1"/>
</dbReference>
<organism evidence="2 3">
    <name type="scientific">Thalassococcus lentus</name>
    <dbReference type="NCBI Taxonomy" id="1210524"/>
    <lineage>
        <taxon>Bacteria</taxon>
        <taxon>Pseudomonadati</taxon>
        <taxon>Pseudomonadota</taxon>
        <taxon>Alphaproteobacteria</taxon>
        <taxon>Rhodobacterales</taxon>
        <taxon>Roseobacteraceae</taxon>
        <taxon>Thalassococcus</taxon>
    </lineage>
</organism>
<evidence type="ECO:0000313" key="3">
    <source>
        <dbReference type="Proteomes" id="UP001210720"/>
    </source>
</evidence>
<evidence type="ECO:0000313" key="2">
    <source>
        <dbReference type="EMBL" id="MDA7426527.1"/>
    </source>
</evidence>
<accession>A0ABT4XX34</accession>
<feature type="compositionally biased region" description="Acidic residues" evidence="1">
    <location>
        <begin position="116"/>
        <end position="126"/>
    </location>
</feature>
<proteinExistence type="predicted"/>
<comment type="caution">
    <text evidence="2">The sequence shown here is derived from an EMBL/GenBank/DDBJ whole genome shotgun (WGS) entry which is preliminary data.</text>
</comment>
<dbReference type="EMBL" id="JAQIOY010000009">
    <property type="protein sequence ID" value="MDA7426527.1"/>
    <property type="molecule type" value="Genomic_DNA"/>
</dbReference>